<dbReference type="InterPro" id="IPR003526">
    <property type="entry name" value="MECDP_synthase"/>
</dbReference>
<dbReference type="InterPro" id="IPR036571">
    <property type="entry name" value="MECDP_synthase_sf"/>
</dbReference>
<dbReference type="Pfam" id="PF01128">
    <property type="entry name" value="IspD"/>
    <property type="match status" value="1"/>
</dbReference>
<dbReference type="Gene3D" id="3.90.550.10">
    <property type="entry name" value="Spore Coat Polysaccharide Biosynthesis Protein SpsA, Chain A"/>
    <property type="match status" value="1"/>
</dbReference>
<feature type="region of interest" description="2-C-methyl-D-erythritol 2,4-cyclodiphosphate synthase" evidence="14">
    <location>
        <begin position="239"/>
        <end position="396"/>
    </location>
</feature>
<dbReference type="GO" id="GO:0050518">
    <property type="term" value="F:2-C-methyl-D-erythritol 4-phosphate cytidylyltransferase activity"/>
    <property type="evidence" value="ECO:0007669"/>
    <property type="project" value="UniProtKB-UniRule"/>
</dbReference>
<keyword evidence="17" id="KW-1185">Reference proteome</keyword>
<dbReference type="PROSITE" id="PS01350">
    <property type="entry name" value="ISPF"/>
    <property type="match status" value="1"/>
</dbReference>
<feature type="binding site" evidence="14">
    <location>
        <position position="245"/>
    </location>
    <ligand>
        <name>a divalent metal cation</name>
        <dbReference type="ChEBI" id="CHEBI:60240"/>
    </ligand>
</feature>
<evidence type="ECO:0000256" key="4">
    <source>
        <dbReference type="ARBA" id="ARBA00004709"/>
    </source>
</evidence>
<dbReference type="OrthoDB" id="9806837at2"/>
<reference evidence="17" key="1">
    <citation type="submission" date="2010-11" db="EMBL/GenBank/DDBJ databases">
        <title>The complete genome of Mahella australiensis DSM 15567.</title>
        <authorList>
            <consortium name="US DOE Joint Genome Institute (JGI-PGF)"/>
            <person name="Lucas S."/>
            <person name="Copeland A."/>
            <person name="Lapidus A."/>
            <person name="Bruce D."/>
            <person name="Goodwin L."/>
            <person name="Pitluck S."/>
            <person name="Kyrpides N."/>
            <person name="Mavromatis K."/>
            <person name="Pagani I."/>
            <person name="Ivanova N."/>
            <person name="Teshima H."/>
            <person name="Brettin T."/>
            <person name="Detter J.C."/>
            <person name="Han C."/>
            <person name="Tapia R."/>
            <person name="Land M."/>
            <person name="Hauser L."/>
            <person name="Markowitz V."/>
            <person name="Cheng J.-F."/>
            <person name="Hugenholtz P."/>
            <person name="Woyke T."/>
            <person name="Wu D."/>
            <person name="Spring S."/>
            <person name="Pukall R."/>
            <person name="Steenblock K."/>
            <person name="Schneider S."/>
            <person name="Klenk H.-P."/>
            <person name="Eisen J.A."/>
        </authorList>
    </citation>
    <scope>NUCLEOTIDE SEQUENCE [LARGE SCALE GENOMIC DNA]</scope>
    <source>
        <strain evidence="17">DSM 15567 / CIP 107919 / 50-1 BON</strain>
    </source>
</reference>
<dbReference type="SUPFAM" id="SSF69765">
    <property type="entry name" value="IpsF-like"/>
    <property type="match status" value="1"/>
</dbReference>
<evidence type="ECO:0000256" key="9">
    <source>
        <dbReference type="ARBA" id="ARBA00022695"/>
    </source>
</evidence>
<dbReference type="Gene3D" id="3.30.1330.50">
    <property type="entry name" value="2-C-methyl-D-erythritol 2,4-cyclodiphosphate synthase"/>
    <property type="match status" value="1"/>
</dbReference>
<dbReference type="FunFam" id="3.90.550.10:FF:000003">
    <property type="entry name" value="2-C-methyl-D-erythritol 4-phosphate cytidylyltransferase"/>
    <property type="match status" value="1"/>
</dbReference>
<feature type="binding site" evidence="14">
    <location>
        <position position="279"/>
    </location>
    <ligand>
        <name>a divalent metal cation</name>
        <dbReference type="ChEBI" id="CHEBI:60240"/>
    </ligand>
</feature>
<dbReference type="HAMAP" id="MF_00107">
    <property type="entry name" value="IspF"/>
    <property type="match status" value="1"/>
</dbReference>
<comment type="catalytic activity">
    <reaction evidence="1 14">
        <text>4-CDP-2-C-methyl-D-erythritol 2-phosphate = 2-C-methyl-D-erythritol 2,4-cyclic diphosphate + CMP</text>
        <dbReference type="Rhea" id="RHEA:23864"/>
        <dbReference type="ChEBI" id="CHEBI:57919"/>
        <dbReference type="ChEBI" id="CHEBI:58483"/>
        <dbReference type="ChEBI" id="CHEBI:60377"/>
        <dbReference type="EC" id="4.6.1.12"/>
    </reaction>
</comment>
<name>F3ZYH0_MAHA5</name>
<feature type="binding site" evidence="14">
    <location>
        <position position="379"/>
    </location>
    <ligand>
        <name>4-CDP-2-C-methyl-D-erythritol 2-phosphate</name>
        <dbReference type="ChEBI" id="CHEBI:57919"/>
    </ligand>
</feature>
<proteinExistence type="inferred from homology"/>
<dbReference type="InterPro" id="IPR001228">
    <property type="entry name" value="IspD"/>
</dbReference>
<dbReference type="STRING" id="697281.Mahau_1522"/>
<evidence type="ECO:0000256" key="3">
    <source>
        <dbReference type="ARBA" id="ARBA00001968"/>
    </source>
</evidence>
<dbReference type="GO" id="GO:0019288">
    <property type="term" value="P:isopentenyl diphosphate biosynthetic process, methylerythritol 4-phosphate pathway"/>
    <property type="evidence" value="ECO:0007669"/>
    <property type="project" value="UniProtKB-UniRule"/>
</dbReference>
<dbReference type="InterPro" id="IPR034683">
    <property type="entry name" value="IspD/TarI"/>
</dbReference>
<evidence type="ECO:0000256" key="14">
    <source>
        <dbReference type="HAMAP-Rule" id="MF_01520"/>
    </source>
</evidence>
<keyword evidence="12 14" id="KW-0456">Lyase</keyword>
<dbReference type="InterPro" id="IPR018294">
    <property type="entry name" value="ISPD_synthase_CS"/>
</dbReference>
<dbReference type="EC" id="2.7.7.60" evidence="14"/>
<dbReference type="PANTHER" id="PTHR32125">
    <property type="entry name" value="2-C-METHYL-D-ERYTHRITOL 4-PHOSPHATE CYTIDYLYLTRANSFERASE, CHLOROPLASTIC"/>
    <property type="match status" value="1"/>
</dbReference>
<comment type="cofactor">
    <cofactor evidence="3 14">
        <name>a divalent metal cation</name>
        <dbReference type="ChEBI" id="CHEBI:60240"/>
    </cofactor>
</comment>
<dbReference type="GO" id="GO:0008685">
    <property type="term" value="F:2-C-methyl-D-erythritol 2,4-cyclodiphosphate synthase activity"/>
    <property type="evidence" value="ECO:0007669"/>
    <property type="project" value="UniProtKB-UniRule"/>
</dbReference>
<evidence type="ECO:0000256" key="6">
    <source>
        <dbReference type="ARBA" id="ARBA00008480"/>
    </source>
</evidence>
<comment type="similarity">
    <text evidence="14">In the C-terminal section; belongs to the IspF family.</text>
</comment>
<evidence type="ECO:0000256" key="2">
    <source>
        <dbReference type="ARBA" id="ARBA00001282"/>
    </source>
</evidence>
<evidence type="ECO:0000256" key="13">
    <source>
        <dbReference type="ARBA" id="ARBA00023268"/>
    </source>
</evidence>
<feature type="domain" description="2-C-methyl-D-erythritol 2,4-cyclodiphosphate synthase" evidence="15">
    <location>
        <begin position="239"/>
        <end position="391"/>
    </location>
</feature>
<dbReference type="eggNOG" id="COG0245">
    <property type="taxonomic scope" value="Bacteria"/>
</dbReference>
<dbReference type="HAMAP" id="MF_00108">
    <property type="entry name" value="IspD"/>
    <property type="match status" value="1"/>
</dbReference>
<dbReference type="AlphaFoldDB" id="F3ZYH0"/>
<feature type="region of interest" description="2-C-methyl-D-erythritol 4-phosphate cytidylyltransferase" evidence="14">
    <location>
        <begin position="1"/>
        <end position="236"/>
    </location>
</feature>
<keyword evidence="8 14" id="KW-0808">Transferase</keyword>
<dbReference type="PROSITE" id="PS01295">
    <property type="entry name" value="ISPD"/>
    <property type="match status" value="1"/>
</dbReference>
<evidence type="ECO:0000256" key="10">
    <source>
        <dbReference type="ARBA" id="ARBA00022723"/>
    </source>
</evidence>
<evidence type="ECO:0000256" key="12">
    <source>
        <dbReference type="ARBA" id="ARBA00023239"/>
    </source>
</evidence>
<dbReference type="CDD" id="cd02516">
    <property type="entry name" value="CDP-ME_synthetase"/>
    <property type="match status" value="1"/>
</dbReference>
<comment type="function">
    <text evidence="14">Bifunctional enzyme that catalyzes the formation of 4-diphosphocytidyl-2-C-methyl-D-erythritol from CTP and 2-C-methyl-D-erythritol 4-phosphate (MEP) (IspD), and catalyzes the conversion of 4-diphosphocytidyl-2-C-methyl-D-erythritol 2-phosphate (CDP-ME2P) to 2-C-methyl-D-erythritol 2,4-cyclodiphosphate (ME-CPP) with a corresponding release of cytidine 5-monophosphate (CMP) (IspF).</text>
</comment>
<dbReference type="InterPro" id="IPR050088">
    <property type="entry name" value="IspD/TarI_cytidylyltransf_bact"/>
</dbReference>
<comment type="caution">
    <text evidence="14">Lacks conserved residue(s) required for the propagation of feature annotation.</text>
</comment>
<keyword evidence="10 14" id="KW-0479">Metal-binding</keyword>
<feature type="binding site" evidence="14">
    <location>
        <position position="247"/>
    </location>
    <ligand>
        <name>a divalent metal cation</name>
        <dbReference type="ChEBI" id="CHEBI:60240"/>
    </ligand>
</feature>
<dbReference type="HAMAP" id="MF_01520">
    <property type="entry name" value="IspDF"/>
    <property type="match status" value="1"/>
</dbReference>
<evidence type="ECO:0000259" key="15">
    <source>
        <dbReference type="Pfam" id="PF02542"/>
    </source>
</evidence>
<dbReference type="NCBIfam" id="TIGR00453">
    <property type="entry name" value="ispD"/>
    <property type="match status" value="1"/>
</dbReference>
<dbReference type="InterPro" id="IPR020555">
    <property type="entry name" value="MECDP_synthase_CS"/>
</dbReference>
<feature type="binding site" evidence="14">
    <location>
        <begin position="298"/>
        <end position="302"/>
    </location>
    <ligand>
        <name>4-CDP-2-C-methyl-D-erythritol 2-phosphate</name>
        <dbReference type="ChEBI" id="CHEBI:57919"/>
    </ligand>
</feature>
<evidence type="ECO:0000313" key="17">
    <source>
        <dbReference type="Proteomes" id="UP000008457"/>
    </source>
</evidence>
<dbReference type="KEGG" id="mas:Mahau_1522"/>
<dbReference type="CDD" id="cd00554">
    <property type="entry name" value="MECDP_synthase"/>
    <property type="match status" value="1"/>
</dbReference>
<dbReference type="EMBL" id="CP002360">
    <property type="protein sequence ID" value="AEE96712.1"/>
    <property type="molecule type" value="Genomic_DNA"/>
</dbReference>
<dbReference type="eggNOG" id="COG1211">
    <property type="taxonomic scope" value="Bacteria"/>
</dbReference>
<feature type="site" description="Transition state stabilizer" evidence="14">
    <location>
        <position position="370"/>
    </location>
</feature>
<comment type="similarity">
    <text evidence="7">Belongs to the IspD/TarI cytidylyltransferase family. IspD subfamily.</text>
</comment>
<comment type="similarity">
    <text evidence="14">In the N-terminal section; belongs to the IspD/TarI cytidylyltransferase family. IspD subfamily.</text>
</comment>
<feature type="site" description="Positions MEP for the nucleophilic attack" evidence="14">
    <location>
        <position position="154"/>
    </location>
</feature>
<feature type="binding site" evidence="14">
    <location>
        <begin position="271"/>
        <end position="272"/>
    </location>
    <ligand>
        <name>4-CDP-2-C-methyl-D-erythritol 2-phosphate</name>
        <dbReference type="ChEBI" id="CHEBI:57919"/>
    </ligand>
</feature>
<keyword evidence="13 14" id="KW-0511">Multifunctional enzyme</keyword>
<dbReference type="UniPathway" id="UPA00056">
    <property type="reaction ID" value="UER00093"/>
</dbReference>
<dbReference type="HOGENOM" id="CLU_042800_2_5_9"/>
<comment type="similarity">
    <text evidence="6">Belongs to the IspF family.</text>
</comment>
<dbReference type="GO" id="GO:0046872">
    <property type="term" value="F:metal ion binding"/>
    <property type="evidence" value="ECO:0007669"/>
    <property type="project" value="UniProtKB-KW"/>
</dbReference>
<accession>F3ZYH0</accession>
<feature type="site" description="Transition state stabilizer" evidence="14">
    <location>
        <position position="21"/>
    </location>
</feature>
<protein>
    <recommendedName>
        <fullName evidence="14">Bifunctional enzyme IspD/IspF</fullName>
    </recommendedName>
    <domain>
        <recommendedName>
            <fullName evidence="14">2-C-methyl-D-erythritol 4-phosphate cytidylyltransferase</fullName>
            <ecNumber evidence="14">2.7.7.60</ecNumber>
        </recommendedName>
        <alternativeName>
            <fullName evidence="14">4-diphosphocytidyl-2C-methyl-D-erythritol synthase</fullName>
        </alternativeName>
        <alternativeName>
            <fullName evidence="14">MEP cytidylyltransferase</fullName>
            <shortName evidence="14">MCT</shortName>
        </alternativeName>
    </domain>
    <domain>
        <recommendedName>
            <fullName evidence="14">2-C-methyl-D-erythritol 2,4-cyclodiphosphate synthase</fullName>
            <shortName evidence="14">MECDP-synthase</shortName>
            <shortName evidence="14">MECPP-synthase</shortName>
            <shortName evidence="14">MECPS</shortName>
            <ecNumber evidence="14">4.6.1.12</ecNumber>
        </recommendedName>
    </domain>
</protein>
<feature type="binding site" evidence="14">
    <location>
        <begin position="293"/>
        <end position="295"/>
    </location>
    <ligand>
        <name>4-CDP-2-C-methyl-D-erythritol 2-phosphate</name>
        <dbReference type="ChEBI" id="CHEBI:57919"/>
    </ligand>
</feature>
<dbReference type="NCBIfam" id="TIGR00151">
    <property type="entry name" value="ispF"/>
    <property type="match status" value="1"/>
</dbReference>
<evidence type="ECO:0000256" key="8">
    <source>
        <dbReference type="ARBA" id="ARBA00022679"/>
    </source>
</evidence>
<sequence length="396" mass="43306">MKVGAVIVSAGKSQRMNGVDKQFLKLCGKPVIAYTLDAFLACKDITPIVLVVPDDSISVYRDWLNKYYGFYEDIVVTSGGMERQYSVLNGLRALPEDIDIVVIHDGARPMVTPKLIENGIEAASKFGAAVAAVRVKDTVKRSDGQHFVERTLSRETLWSIQTPQSFRYDIIMRAHTLAMEQGYLGTDDAVLAERAGYRVKLFMGNYDNIKITTPDDVPVAEALLGQRHYESHVDSVGYRSGMGYDVHRLVDDRPLILGGVNIPFNKGLLGHSDADVLIHAIIDALLGAAALGDIGRHFPDTDDSYKDISSMRLLRQVNNLLESGGYVIGNIDATIIAEYPKLAPYIWPMRRCIASVLGLSIGQVNIKATTTEGLGFAGRQEGIAAYAVASIRKAGE</sequence>
<dbReference type="Proteomes" id="UP000008457">
    <property type="component" value="Chromosome"/>
</dbReference>
<dbReference type="InterPro" id="IPR026596">
    <property type="entry name" value="IspD/F"/>
</dbReference>
<feature type="site" description="Transition state stabilizer" evidence="14">
    <location>
        <position position="15"/>
    </location>
</feature>
<feature type="site" description="Transition state stabilizer" evidence="14">
    <location>
        <position position="271"/>
    </location>
</feature>
<dbReference type="EC" id="4.6.1.12" evidence="14"/>
<comment type="catalytic activity">
    <reaction evidence="2 14">
        <text>2-C-methyl-D-erythritol 4-phosphate + CTP + H(+) = 4-CDP-2-C-methyl-D-erythritol + diphosphate</text>
        <dbReference type="Rhea" id="RHEA:13429"/>
        <dbReference type="ChEBI" id="CHEBI:15378"/>
        <dbReference type="ChEBI" id="CHEBI:33019"/>
        <dbReference type="ChEBI" id="CHEBI:37563"/>
        <dbReference type="ChEBI" id="CHEBI:57823"/>
        <dbReference type="ChEBI" id="CHEBI:58262"/>
        <dbReference type="EC" id="2.7.7.60"/>
    </reaction>
</comment>
<gene>
    <name evidence="14" type="primary">ispDF</name>
    <name evidence="16" type="ordered locus">Mahau_1522</name>
</gene>
<evidence type="ECO:0000256" key="7">
    <source>
        <dbReference type="ARBA" id="ARBA00009789"/>
    </source>
</evidence>
<reference evidence="16 17" key="2">
    <citation type="journal article" date="2011" name="Stand. Genomic Sci.">
        <title>Complete genome sequence of Mahella australiensis type strain (50-1 BON).</title>
        <authorList>
            <person name="Sikorski J."/>
            <person name="Teshima H."/>
            <person name="Nolan M."/>
            <person name="Lucas S."/>
            <person name="Hammon N."/>
            <person name="Deshpande S."/>
            <person name="Cheng J.F."/>
            <person name="Pitluck S."/>
            <person name="Liolios K."/>
            <person name="Pagani I."/>
            <person name="Ivanova N."/>
            <person name="Huntemann M."/>
            <person name="Mavromatis K."/>
            <person name="Ovchinikova G."/>
            <person name="Pati A."/>
            <person name="Tapia R."/>
            <person name="Han C."/>
            <person name="Goodwin L."/>
            <person name="Chen A."/>
            <person name="Palaniappan K."/>
            <person name="Land M."/>
            <person name="Hauser L."/>
            <person name="Ngatchou-Djao O.D."/>
            <person name="Rohde M."/>
            <person name="Pukall R."/>
            <person name="Spring S."/>
            <person name="Abt B."/>
            <person name="Goker M."/>
            <person name="Detter J.C."/>
            <person name="Woyke T."/>
            <person name="Bristow J."/>
            <person name="Markowitz V."/>
            <person name="Hugenholtz P."/>
            <person name="Eisen J.A."/>
            <person name="Kyrpides N.C."/>
            <person name="Klenk H.P."/>
            <person name="Lapidus A."/>
        </authorList>
    </citation>
    <scope>NUCLEOTIDE SEQUENCE [LARGE SCALE GENOMIC DNA]</scope>
    <source>
        <strain evidence="17">DSM 15567 / CIP 107919 / 50-1 BON</strain>
    </source>
</reference>
<dbReference type="InterPro" id="IPR029044">
    <property type="entry name" value="Nucleotide-diphossugar_trans"/>
</dbReference>
<dbReference type="Pfam" id="PF02542">
    <property type="entry name" value="YgbB"/>
    <property type="match status" value="1"/>
</dbReference>
<dbReference type="RefSeq" id="WP_013781141.1">
    <property type="nucleotide sequence ID" value="NC_015520.1"/>
</dbReference>
<feature type="binding site" evidence="14">
    <location>
        <position position="376"/>
    </location>
    <ligand>
        <name>4-CDP-2-C-methyl-D-erythritol 2-phosphate</name>
        <dbReference type="ChEBI" id="CHEBI:57919"/>
    </ligand>
</feature>
<dbReference type="FunFam" id="3.30.1330.50:FF:000001">
    <property type="entry name" value="2-C-methyl-D-erythritol 2,4-cyclodiphosphate synthase"/>
    <property type="match status" value="1"/>
</dbReference>
<feature type="site" description="Positions MEP for the nucleophilic attack" evidence="14">
    <location>
        <position position="210"/>
    </location>
</feature>
<organism evidence="16 17">
    <name type="scientific">Mahella australiensis (strain DSM 15567 / CIP 107919 / 50-1 BON)</name>
    <dbReference type="NCBI Taxonomy" id="697281"/>
    <lineage>
        <taxon>Bacteria</taxon>
        <taxon>Bacillati</taxon>
        <taxon>Bacillota</taxon>
        <taxon>Clostridia</taxon>
        <taxon>Thermoanaerobacterales</taxon>
        <taxon>Thermoanaerobacterales Family IV. Incertae Sedis</taxon>
        <taxon>Mahella</taxon>
    </lineage>
</organism>
<evidence type="ECO:0000256" key="5">
    <source>
        <dbReference type="ARBA" id="ARBA00004787"/>
    </source>
</evidence>
<feature type="binding site" evidence="14">
    <location>
        <begin position="369"/>
        <end position="372"/>
    </location>
    <ligand>
        <name>4-CDP-2-C-methyl-D-erythritol 2-phosphate</name>
        <dbReference type="ChEBI" id="CHEBI:57919"/>
    </ligand>
</feature>
<dbReference type="GO" id="GO:0016114">
    <property type="term" value="P:terpenoid biosynthetic process"/>
    <property type="evidence" value="ECO:0007669"/>
    <property type="project" value="InterPro"/>
</dbReference>
<evidence type="ECO:0000256" key="1">
    <source>
        <dbReference type="ARBA" id="ARBA00000200"/>
    </source>
</evidence>
<feature type="binding site" evidence="14">
    <location>
        <begin position="245"/>
        <end position="247"/>
    </location>
    <ligand>
        <name>4-CDP-2-C-methyl-D-erythritol 2-phosphate</name>
        <dbReference type="ChEBI" id="CHEBI:57919"/>
    </ligand>
</feature>
<keyword evidence="11 14" id="KW-0414">Isoprene biosynthesis</keyword>
<evidence type="ECO:0000256" key="11">
    <source>
        <dbReference type="ARBA" id="ARBA00023229"/>
    </source>
</evidence>
<comment type="pathway">
    <text evidence="4 14">Isoprenoid biosynthesis; isopentenyl diphosphate biosynthesis via DXP pathway; isopentenyl diphosphate from 1-deoxy-D-xylulose 5-phosphate: step 4/6.</text>
</comment>
<evidence type="ECO:0000313" key="16">
    <source>
        <dbReference type="EMBL" id="AEE96712.1"/>
    </source>
</evidence>
<dbReference type="PANTHER" id="PTHR32125:SF4">
    <property type="entry name" value="2-C-METHYL-D-ERYTHRITOL 4-PHOSPHATE CYTIDYLYLTRANSFERASE, CHLOROPLASTIC"/>
    <property type="match status" value="1"/>
</dbReference>
<keyword evidence="9 14" id="KW-0548">Nucleotidyltransferase</keyword>
<dbReference type="SUPFAM" id="SSF53448">
    <property type="entry name" value="Nucleotide-diphospho-sugar transferases"/>
    <property type="match status" value="1"/>
</dbReference>
<comment type="pathway">
    <text evidence="5 14">Isoprenoid biosynthesis; isopentenyl diphosphate biosynthesis via DXP pathway; isopentenyl diphosphate from 1-deoxy-D-xylulose 5-phosphate: step 2/6.</text>
</comment>